<name>A0A9Y2MQD6_9PSEU</name>
<dbReference type="PANTHER" id="PTHR30154">
    <property type="entry name" value="LEUCINE-RESPONSIVE REGULATORY PROTEIN"/>
    <property type="match status" value="1"/>
</dbReference>
<dbReference type="KEGG" id="acab:QRX50_37845"/>
<evidence type="ECO:0000313" key="2">
    <source>
        <dbReference type="EMBL" id="WIX77125.1"/>
    </source>
</evidence>
<dbReference type="GO" id="GO:0043200">
    <property type="term" value="P:response to amino acid"/>
    <property type="evidence" value="ECO:0007669"/>
    <property type="project" value="TreeGrafter"/>
</dbReference>
<dbReference type="SUPFAM" id="SSF54909">
    <property type="entry name" value="Dimeric alpha+beta barrel"/>
    <property type="match status" value="1"/>
</dbReference>
<evidence type="ECO:0000259" key="1">
    <source>
        <dbReference type="Pfam" id="PF01037"/>
    </source>
</evidence>
<proteinExistence type="predicted"/>
<evidence type="ECO:0000313" key="3">
    <source>
        <dbReference type="Proteomes" id="UP001236014"/>
    </source>
</evidence>
<dbReference type="PANTHER" id="PTHR30154:SF34">
    <property type="entry name" value="TRANSCRIPTIONAL REGULATOR AZLB"/>
    <property type="match status" value="1"/>
</dbReference>
<dbReference type="Gene3D" id="3.30.70.920">
    <property type="match status" value="1"/>
</dbReference>
<dbReference type="Proteomes" id="UP001236014">
    <property type="component" value="Chromosome"/>
</dbReference>
<dbReference type="EMBL" id="CP127294">
    <property type="protein sequence ID" value="WIX77125.1"/>
    <property type="molecule type" value="Genomic_DNA"/>
</dbReference>
<dbReference type="Pfam" id="PF01037">
    <property type="entry name" value="AsnC_trans_reg"/>
    <property type="match status" value="1"/>
</dbReference>
<dbReference type="GO" id="GO:0043565">
    <property type="term" value="F:sequence-specific DNA binding"/>
    <property type="evidence" value="ECO:0007669"/>
    <property type="project" value="TreeGrafter"/>
</dbReference>
<dbReference type="RefSeq" id="WP_285967867.1">
    <property type="nucleotide sequence ID" value="NZ_CP127294.1"/>
</dbReference>
<keyword evidence="3" id="KW-1185">Reference proteome</keyword>
<sequence>MSARLAELLTSGAVHVAVDLAPPLFGFHATAHLCLTVTPGDLEATGRALSLHPETTFSAAVTGAANLLITVTCRDGEALYTFVTTKVGVLPAVRQVEVVPVLRRLKQSSTRVHEGRLVIE</sequence>
<reference evidence="2 3" key="1">
    <citation type="submission" date="2023-06" db="EMBL/GenBank/DDBJ databases">
        <authorList>
            <person name="Oyuntsetseg B."/>
            <person name="Kim S.B."/>
        </authorList>
    </citation>
    <scope>NUCLEOTIDE SEQUENCE [LARGE SCALE GENOMIC DNA]</scope>
    <source>
        <strain evidence="2 3">2-15</strain>
    </source>
</reference>
<gene>
    <name evidence="2" type="ORF">QRX50_37845</name>
</gene>
<dbReference type="GO" id="GO:0005829">
    <property type="term" value="C:cytosol"/>
    <property type="evidence" value="ECO:0007669"/>
    <property type="project" value="TreeGrafter"/>
</dbReference>
<protein>
    <submittedName>
        <fullName evidence="2">Lrp/AsnC ligand binding domain-containing protein</fullName>
    </submittedName>
</protein>
<dbReference type="InterPro" id="IPR011008">
    <property type="entry name" value="Dimeric_a/b-barrel"/>
</dbReference>
<accession>A0A9Y2MQD6</accession>
<feature type="domain" description="Transcription regulator AsnC/Lrp ligand binding" evidence="1">
    <location>
        <begin position="35"/>
        <end position="103"/>
    </location>
</feature>
<dbReference type="AlphaFoldDB" id="A0A9Y2MQD6"/>
<organism evidence="2 3">
    <name type="scientific">Amycolatopsis carbonis</name>
    <dbReference type="NCBI Taxonomy" id="715471"/>
    <lineage>
        <taxon>Bacteria</taxon>
        <taxon>Bacillati</taxon>
        <taxon>Actinomycetota</taxon>
        <taxon>Actinomycetes</taxon>
        <taxon>Pseudonocardiales</taxon>
        <taxon>Pseudonocardiaceae</taxon>
        <taxon>Amycolatopsis</taxon>
    </lineage>
</organism>
<dbReference type="InterPro" id="IPR019887">
    <property type="entry name" value="Tscrpt_reg_AsnC/Lrp_C"/>
</dbReference>